<sequence>MSKRLLCWCTGLLAALLFGFSSVAQAQLSAVIATNKGDIELRLRPDAAPTSVANFVNLAERGFYDGLLFHRVEPRFMIQGGDPEGTGRGGPGYRFAGENNLRHNRPGILSMANAGPGTEGSQFFITHVPTPHLDGLHSVFGVVTRGMDVVNAIRRGDQIESIEIRGDYSGVLQQKADILAEWNGILDEQFPALKPAPTWD</sequence>
<dbReference type="Proteomes" id="UP000627715">
    <property type="component" value="Unassembled WGS sequence"/>
</dbReference>
<dbReference type="PANTHER" id="PTHR45625:SF4">
    <property type="entry name" value="PEPTIDYLPROLYL ISOMERASE DOMAIN AND WD REPEAT-CONTAINING PROTEIN 1"/>
    <property type="match status" value="1"/>
</dbReference>
<evidence type="ECO:0000256" key="2">
    <source>
        <dbReference type="ARBA" id="ARBA00023235"/>
    </source>
</evidence>
<comment type="caution">
    <text evidence="5">The sequence shown here is derived from an EMBL/GenBank/DDBJ whole genome shotgun (WGS) entry which is preliminary data.</text>
</comment>
<dbReference type="CDD" id="cd00317">
    <property type="entry name" value="cyclophilin"/>
    <property type="match status" value="1"/>
</dbReference>
<organism evidence="5 6">
    <name type="scientific">Pseudohongiella nitratireducens</name>
    <dbReference type="NCBI Taxonomy" id="1768907"/>
    <lineage>
        <taxon>Bacteria</taxon>
        <taxon>Pseudomonadati</taxon>
        <taxon>Pseudomonadota</taxon>
        <taxon>Gammaproteobacteria</taxon>
        <taxon>Pseudomonadales</taxon>
        <taxon>Pseudohongiellaceae</taxon>
        <taxon>Pseudohongiella</taxon>
    </lineage>
</organism>
<keyword evidence="6" id="KW-1185">Reference proteome</keyword>
<dbReference type="PANTHER" id="PTHR45625">
    <property type="entry name" value="PEPTIDYL-PROLYL CIS-TRANS ISOMERASE-RELATED"/>
    <property type="match status" value="1"/>
</dbReference>
<gene>
    <name evidence="5" type="primary">ppiB</name>
    <name evidence="5" type="ORF">GCM10011403_02250</name>
</gene>
<dbReference type="PRINTS" id="PR00153">
    <property type="entry name" value="CSAPPISMRASE"/>
</dbReference>
<proteinExistence type="inferred from homology"/>
<reference evidence="5" key="1">
    <citation type="journal article" date="2014" name="Int. J. Syst. Evol. Microbiol.">
        <title>Complete genome sequence of Corynebacterium casei LMG S-19264T (=DSM 44701T), isolated from a smear-ripened cheese.</title>
        <authorList>
            <consortium name="US DOE Joint Genome Institute (JGI-PGF)"/>
            <person name="Walter F."/>
            <person name="Albersmeier A."/>
            <person name="Kalinowski J."/>
            <person name="Ruckert C."/>
        </authorList>
    </citation>
    <scope>NUCLEOTIDE SEQUENCE</scope>
    <source>
        <strain evidence="5">CGMCC 1.15425</strain>
    </source>
</reference>
<evidence type="ECO:0000313" key="5">
    <source>
        <dbReference type="EMBL" id="GGG48739.1"/>
    </source>
</evidence>
<name>A0A917LP55_9GAMM</name>
<dbReference type="InterPro" id="IPR044666">
    <property type="entry name" value="Cyclophilin_A-like"/>
</dbReference>
<dbReference type="Pfam" id="PF00160">
    <property type="entry name" value="Pro_isomerase"/>
    <property type="match status" value="1"/>
</dbReference>
<dbReference type="PROSITE" id="PS50072">
    <property type="entry name" value="CSA_PPIASE_2"/>
    <property type="match status" value="1"/>
</dbReference>
<dbReference type="Gene3D" id="2.40.100.10">
    <property type="entry name" value="Cyclophilin-like"/>
    <property type="match status" value="1"/>
</dbReference>
<feature type="domain" description="PPIase cyclophilin-type" evidence="4">
    <location>
        <begin position="37"/>
        <end position="155"/>
    </location>
</feature>
<dbReference type="EMBL" id="BMIY01000001">
    <property type="protein sequence ID" value="GGG48739.1"/>
    <property type="molecule type" value="Genomic_DNA"/>
</dbReference>
<dbReference type="AlphaFoldDB" id="A0A917LP55"/>
<dbReference type="SUPFAM" id="SSF50891">
    <property type="entry name" value="Cyclophilin-like"/>
    <property type="match status" value="1"/>
</dbReference>
<keyword evidence="1 3" id="KW-0697">Rotamase</keyword>
<dbReference type="GO" id="GO:0003755">
    <property type="term" value="F:peptidyl-prolyl cis-trans isomerase activity"/>
    <property type="evidence" value="ECO:0007669"/>
    <property type="project" value="UniProtKB-UniRule"/>
</dbReference>
<keyword evidence="3" id="KW-0732">Signal</keyword>
<evidence type="ECO:0000313" key="6">
    <source>
        <dbReference type="Proteomes" id="UP000627715"/>
    </source>
</evidence>
<evidence type="ECO:0000256" key="3">
    <source>
        <dbReference type="RuleBase" id="RU363019"/>
    </source>
</evidence>
<dbReference type="EC" id="5.2.1.8" evidence="3"/>
<feature type="signal peptide" evidence="3">
    <location>
        <begin position="1"/>
        <end position="26"/>
    </location>
</feature>
<dbReference type="InterPro" id="IPR029000">
    <property type="entry name" value="Cyclophilin-like_dom_sf"/>
</dbReference>
<dbReference type="OrthoDB" id="9807797at2"/>
<dbReference type="RefSeq" id="WP_082866624.1">
    <property type="nucleotide sequence ID" value="NZ_BMIY01000001.1"/>
</dbReference>
<comment type="similarity">
    <text evidence="3">Belongs to the cyclophilin-type PPIase family.</text>
</comment>
<feature type="chain" id="PRO_5038170432" description="Peptidyl-prolyl cis-trans isomerase" evidence="3">
    <location>
        <begin position="27"/>
        <end position="200"/>
    </location>
</feature>
<protein>
    <recommendedName>
        <fullName evidence="3">Peptidyl-prolyl cis-trans isomerase</fullName>
        <shortName evidence="3">PPIase</shortName>
        <ecNumber evidence="3">5.2.1.8</ecNumber>
    </recommendedName>
</protein>
<dbReference type="InterPro" id="IPR002130">
    <property type="entry name" value="Cyclophilin-type_PPIase_dom"/>
</dbReference>
<evidence type="ECO:0000259" key="4">
    <source>
        <dbReference type="PROSITE" id="PS50072"/>
    </source>
</evidence>
<comment type="catalytic activity">
    <reaction evidence="3">
        <text>[protein]-peptidylproline (omega=180) = [protein]-peptidylproline (omega=0)</text>
        <dbReference type="Rhea" id="RHEA:16237"/>
        <dbReference type="Rhea" id="RHEA-COMP:10747"/>
        <dbReference type="Rhea" id="RHEA-COMP:10748"/>
        <dbReference type="ChEBI" id="CHEBI:83833"/>
        <dbReference type="ChEBI" id="CHEBI:83834"/>
        <dbReference type="EC" id="5.2.1.8"/>
    </reaction>
</comment>
<accession>A0A917LP55</accession>
<keyword evidence="2 3" id="KW-0413">Isomerase</keyword>
<reference evidence="5" key="2">
    <citation type="submission" date="2020-09" db="EMBL/GenBank/DDBJ databases">
        <authorList>
            <person name="Sun Q."/>
            <person name="Zhou Y."/>
        </authorList>
    </citation>
    <scope>NUCLEOTIDE SEQUENCE</scope>
    <source>
        <strain evidence="5">CGMCC 1.15425</strain>
    </source>
</reference>
<comment type="function">
    <text evidence="3">PPIases accelerate the folding of proteins. It catalyzes the cis-trans isomerization of proline imidic peptide bonds in oligopeptides.</text>
</comment>
<evidence type="ECO:0000256" key="1">
    <source>
        <dbReference type="ARBA" id="ARBA00023110"/>
    </source>
</evidence>